<dbReference type="GO" id="GO:0000166">
    <property type="term" value="F:nucleotide binding"/>
    <property type="evidence" value="ECO:0007669"/>
    <property type="project" value="UniProtKB-KW"/>
</dbReference>
<dbReference type="AlphaFoldDB" id="A0A1M5CDL6"/>
<feature type="binding site" evidence="10">
    <location>
        <position position="73"/>
    </location>
    <ligand>
        <name>substrate</name>
    </ligand>
</feature>
<dbReference type="NCBIfam" id="TIGR00042">
    <property type="entry name" value="RdgB/HAM1 family non-canonical purine NTP pyrophosphatase"/>
    <property type="match status" value="1"/>
</dbReference>
<accession>A0A1M5CDL6</accession>
<evidence type="ECO:0000256" key="4">
    <source>
        <dbReference type="ARBA" id="ARBA00022741"/>
    </source>
</evidence>
<feature type="active site" description="Proton acceptor" evidence="10">
    <location>
        <position position="72"/>
    </location>
</feature>
<feature type="binding site" evidence="10">
    <location>
        <begin position="181"/>
        <end position="182"/>
    </location>
    <ligand>
        <name>substrate</name>
    </ligand>
</feature>
<evidence type="ECO:0000313" key="13">
    <source>
        <dbReference type="Proteomes" id="UP000184076"/>
    </source>
</evidence>
<dbReference type="EMBL" id="FQVB01000020">
    <property type="protein sequence ID" value="SHF52801.1"/>
    <property type="molecule type" value="Genomic_DNA"/>
</dbReference>
<dbReference type="PANTHER" id="PTHR11067:SF9">
    <property type="entry name" value="INOSINE TRIPHOSPHATE PYROPHOSPHATASE"/>
    <property type="match status" value="1"/>
</dbReference>
<evidence type="ECO:0000256" key="11">
    <source>
        <dbReference type="RuleBase" id="RU003781"/>
    </source>
</evidence>
<feature type="binding site" evidence="10">
    <location>
        <position position="176"/>
    </location>
    <ligand>
        <name>substrate</name>
    </ligand>
</feature>
<evidence type="ECO:0000256" key="7">
    <source>
        <dbReference type="ARBA" id="ARBA00023080"/>
    </source>
</evidence>
<feature type="binding site" evidence="10">
    <location>
        <begin position="10"/>
        <end position="15"/>
    </location>
    <ligand>
        <name>substrate</name>
    </ligand>
</feature>
<dbReference type="STRING" id="1121391.SAMN02745206_02163"/>
<evidence type="ECO:0000256" key="6">
    <source>
        <dbReference type="ARBA" id="ARBA00022842"/>
    </source>
</evidence>
<dbReference type="InterPro" id="IPR020922">
    <property type="entry name" value="dITP/XTP_pyrophosphatase"/>
</dbReference>
<keyword evidence="7 10" id="KW-0546">Nucleotide metabolism</keyword>
<dbReference type="PANTHER" id="PTHR11067">
    <property type="entry name" value="INOSINE TRIPHOSPHATE PYROPHOSPHATASE/HAM1 PROTEIN"/>
    <property type="match status" value="1"/>
</dbReference>
<dbReference type="NCBIfam" id="NF011397">
    <property type="entry name" value="PRK14822.1"/>
    <property type="match status" value="1"/>
</dbReference>
<protein>
    <recommendedName>
        <fullName evidence="10">dITP/XTP pyrophosphatase</fullName>
        <ecNumber evidence="10">3.6.1.66</ecNumber>
    </recommendedName>
    <alternativeName>
        <fullName evidence="10">Non-canonical purine NTP pyrophosphatase</fullName>
    </alternativeName>
    <alternativeName>
        <fullName evidence="10">Non-standard purine NTP pyrophosphatase</fullName>
    </alternativeName>
    <alternativeName>
        <fullName evidence="10">Nucleoside-triphosphate diphosphatase</fullName>
    </alternativeName>
    <alternativeName>
        <fullName evidence="10">Nucleoside-triphosphate pyrophosphatase</fullName>
        <shortName evidence="10">NTPase</shortName>
    </alternativeName>
</protein>
<dbReference type="OrthoDB" id="9807456at2"/>
<dbReference type="Proteomes" id="UP000184076">
    <property type="component" value="Unassembled WGS sequence"/>
</dbReference>
<comment type="cofactor">
    <cofactor evidence="10">
        <name>Mg(2+)</name>
        <dbReference type="ChEBI" id="CHEBI:18420"/>
    </cofactor>
    <text evidence="10">Binds 1 Mg(2+) ion per subunit.</text>
</comment>
<gene>
    <name evidence="12" type="ORF">SAMN02745206_02163</name>
</gene>
<dbReference type="GO" id="GO:0036220">
    <property type="term" value="F:ITP diphosphatase activity"/>
    <property type="evidence" value="ECO:0007669"/>
    <property type="project" value="UniProtKB-UniRule"/>
</dbReference>
<keyword evidence="13" id="KW-1185">Reference proteome</keyword>
<dbReference type="Gene3D" id="3.90.950.10">
    <property type="match status" value="1"/>
</dbReference>
<dbReference type="CDD" id="cd00515">
    <property type="entry name" value="HAM1"/>
    <property type="match status" value="1"/>
</dbReference>
<comment type="similarity">
    <text evidence="1 10 11">Belongs to the HAM1 NTPase family.</text>
</comment>
<evidence type="ECO:0000256" key="3">
    <source>
        <dbReference type="ARBA" id="ARBA00022723"/>
    </source>
</evidence>
<evidence type="ECO:0000256" key="8">
    <source>
        <dbReference type="ARBA" id="ARBA00051875"/>
    </source>
</evidence>
<evidence type="ECO:0000256" key="9">
    <source>
        <dbReference type="ARBA" id="ARBA00052017"/>
    </source>
</evidence>
<feature type="binding site" evidence="10">
    <location>
        <position position="72"/>
    </location>
    <ligand>
        <name>Mg(2+)</name>
        <dbReference type="ChEBI" id="CHEBI:18420"/>
    </ligand>
</feature>
<comment type="subunit">
    <text evidence="2 10">Homodimer.</text>
</comment>
<dbReference type="HAMAP" id="MF_01405">
    <property type="entry name" value="Non_canon_purine_NTPase"/>
    <property type="match status" value="1"/>
</dbReference>
<name>A0A1M5CDL6_9BACT</name>
<dbReference type="FunFam" id="3.90.950.10:FF:000001">
    <property type="entry name" value="dITP/XTP pyrophosphatase"/>
    <property type="match status" value="1"/>
</dbReference>
<sequence length="221" mass="24595">MDPITIVIATRNKGKTAEIRALLKDYPVEIKDVTDFGPIPEPVEDGATFDENAYKKAHFTARILGLPALADDSGLEVEALGGAPGVHSARYAGPDADDRKNNEKLLREMEGKENRRARFVCVLSLAVPTGPALTYEGYCEGEITTEPRGSQGFGYDPVFYYPPLGKTFAEMNLEEKSSVSHRGKALREFRDEFDKVLVWLRKRLAEEKRLLVGDICQHDHA</sequence>
<dbReference type="RefSeq" id="WP_073039203.1">
    <property type="nucleotide sequence ID" value="NZ_FQVB01000020.1"/>
</dbReference>
<evidence type="ECO:0000256" key="10">
    <source>
        <dbReference type="HAMAP-Rule" id="MF_01405"/>
    </source>
</evidence>
<proteinExistence type="inferred from homology"/>
<dbReference type="Pfam" id="PF01725">
    <property type="entry name" value="Ham1p_like"/>
    <property type="match status" value="1"/>
</dbReference>
<feature type="binding site" evidence="10">
    <location>
        <begin position="153"/>
        <end position="156"/>
    </location>
    <ligand>
        <name>substrate</name>
    </ligand>
</feature>
<dbReference type="GO" id="GO:0017111">
    <property type="term" value="F:ribonucleoside triphosphate phosphatase activity"/>
    <property type="evidence" value="ECO:0007669"/>
    <property type="project" value="InterPro"/>
</dbReference>
<dbReference type="GO" id="GO:0046872">
    <property type="term" value="F:metal ion binding"/>
    <property type="evidence" value="ECO:0007669"/>
    <property type="project" value="UniProtKB-KW"/>
</dbReference>
<organism evidence="12 13">
    <name type="scientific">Desulfacinum infernum DSM 9756</name>
    <dbReference type="NCBI Taxonomy" id="1121391"/>
    <lineage>
        <taxon>Bacteria</taxon>
        <taxon>Pseudomonadati</taxon>
        <taxon>Thermodesulfobacteriota</taxon>
        <taxon>Syntrophobacteria</taxon>
        <taxon>Syntrophobacterales</taxon>
        <taxon>Syntrophobacteraceae</taxon>
        <taxon>Desulfacinum</taxon>
    </lineage>
</organism>
<comment type="caution">
    <text evidence="10">Lacks conserved residue(s) required for the propagation of feature annotation.</text>
</comment>
<comment type="function">
    <text evidence="10">Pyrophosphatase that catalyzes the hydrolysis of nucleoside triphosphates to their monophosphate derivatives, with a high preference for the non-canonical purine nucleotides XTP (xanthosine triphosphate), dITP (deoxyinosine triphosphate) and ITP. Seems to function as a house-cleaning enzyme that removes non-canonical purine nucleotides from the nucleotide pool, thus preventing their incorporation into DNA/RNA and avoiding chromosomal lesions.</text>
</comment>
<dbReference type="InterPro" id="IPR029001">
    <property type="entry name" value="ITPase-like_fam"/>
</dbReference>
<keyword evidence="5 10" id="KW-0378">Hydrolase</keyword>
<evidence type="ECO:0000313" key="12">
    <source>
        <dbReference type="EMBL" id="SHF52801.1"/>
    </source>
</evidence>
<dbReference type="GO" id="GO:0005829">
    <property type="term" value="C:cytosol"/>
    <property type="evidence" value="ECO:0007669"/>
    <property type="project" value="TreeGrafter"/>
</dbReference>
<dbReference type="GO" id="GO:0009117">
    <property type="term" value="P:nucleotide metabolic process"/>
    <property type="evidence" value="ECO:0007669"/>
    <property type="project" value="UniProtKB-KW"/>
</dbReference>
<reference evidence="13" key="1">
    <citation type="submission" date="2016-11" db="EMBL/GenBank/DDBJ databases">
        <authorList>
            <person name="Varghese N."/>
            <person name="Submissions S."/>
        </authorList>
    </citation>
    <scope>NUCLEOTIDE SEQUENCE [LARGE SCALE GENOMIC DNA]</scope>
    <source>
        <strain evidence="13">DSM 9756</strain>
    </source>
</reference>
<evidence type="ECO:0000256" key="1">
    <source>
        <dbReference type="ARBA" id="ARBA00008023"/>
    </source>
</evidence>
<dbReference type="GO" id="GO:0009146">
    <property type="term" value="P:purine nucleoside triphosphate catabolic process"/>
    <property type="evidence" value="ECO:0007669"/>
    <property type="project" value="UniProtKB-UniRule"/>
</dbReference>
<dbReference type="GO" id="GO:0036222">
    <property type="term" value="F:XTP diphosphatase activity"/>
    <property type="evidence" value="ECO:0007669"/>
    <property type="project" value="UniProtKB-UniRule"/>
</dbReference>
<comment type="catalytic activity">
    <reaction evidence="10">
        <text>ITP + H2O = IMP + diphosphate + H(+)</text>
        <dbReference type="Rhea" id="RHEA:29399"/>
        <dbReference type="ChEBI" id="CHEBI:15377"/>
        <dbReference type="ChEBI" id="CHEBI:15378"/>
        <dbReference type="ChEBI" id="CHEBI:33019"/>
        <dbReference type="ChEBI" id="CHEBI:58053"/>
        <dbReference type="ChEBI" id="CHEBI:61402"/>
        <dbReference type="EC" id="3.6.1.66"/>
    </reaction>
</comment>
<comment type="catalytic activity">
    <reaction evidence="8 10">
        <text>dITP + H2O = dIMP + diphosphate + H(+)</text>
        <dbReference type="Rhea" id="RHEA:28342"/>
        <dbReference type="ChEBI" id="CHEBI:15377"/>
        <dbReference type="ChEBI" id="CHEBI:15378"/>
        <dbReference type="ChEBI" id="CHEBI:33019"/>
        <dbReference type="ChEBI" id="CHEBI:61194"/>
        <dbReference type="ChEBI" id="CHEBI:61382"/>
        <dbReference type="EC" id="3.6.1.66"/>
    </reaction>
</comment>
<dbReference type="EC" id="3.6.1.66" evidence="10"/>
<keyword evidence="3 10" id="KW-0479">Metal-binding</keyword>
<dbReference type="InterPro" id="IPR002637">
    <property type="entry name" value="RdgB/HAM1"/>
</dbReference>
<dbReference type="SUPFAM" id="SSF52972">
    <property type="entry name" value="ITPase-like"/>
    <property type="match status" value="1"/>
</dbReference>
<keyword evidence="6 10" id="KW-0460">Magnesium</keyword>
<dbReference type="GO" id="GO:0035870">
    <property type="term" value="F:dITP diphosphatase activity"/>
    <property type="evidence" value="ECO:0007669"/>
    <property type="project" value="UniProtKB-UniRule"/>
</dbReference>
<comment type="catalytic activity">
    <reaction evidence="9 10">
        <text>XTP + H2O = XMP + diphosphate + H(+)</text>
        <dbReference type="Rhea" id="RHEA:28610"/>
        <dbReference type="ChEBI" id="CHEBI:15377"/>
        <dbReference type="ChEBI" id="CHEBI:15378"/>
        <dbReference type="ChEBI" id="CHEBI:33019"/>
        <dbReference type="ChEBI" id="CHEBI:57464"/>
        <dbReference type="ChEBI" id="CHEBI:61314"/>
        <dbReference type="EC" id="3.6.1.66"/>
    </reaction>
</comment>
<evidence type="ECO:0000256" key="2">
    <source>
        <dbReference type="ARBA" id="ARBA00011738"/>
    </source>
</evidence>
<evidence type="ECO:0000256" key="5">
    <source>
        <dbReference type="ARBA" id="ARBA00022801"/>
    </source>
</evidence>
<keyword evidence="4 10" id="KW-0547">Nucleotide-binding</keyword>